<reference evidence="2" key="1">
    <citation type="submission" date="2018-05" db="EMBL/GenBank/DDBJ databases">
        <authorList>
            <person name="Lanie J.A."/>
            <person name="Ng W.-L."/>
            <person name="Kazmierczak K.M."/>
            <person name="Andrzejewski T.M."/>
            <person name="Davidsen T.M."/>
            <person name="Wayne K.J."/>
            <person name="Tettelin H."/>
            <person name="Glass J.I."/>
            <person name="Rusch D."/>
            <person name="Podicherti R."/>
            <person name="Tsui H.-C.T."/>
            <person name="Winkler M.E."/>
        </authorList>
    </citation>
    <scope>NUCLEOTIDE SEQUENCE</scope>
</reference>
<dbReference type="GO" id="GO:0005524">
    <property type="term" value="F:ATP binding"/>
    <property type="evidence" value="ECO:0007669"/>
    <property type="project" value="InterPro"/>
</dbReference>
<organism evidence="2">
    <name type="scientific">marine metagenome</name>
    <dbReference type="NCBI Taxonomy" id="408172"/>
    <lineage>
        <taxon>unclassified sequences</taxon>
        <taxon>metagenomes</taxon>
        <taxon>ecological metagenomes</taxon>
    </lineage>
</organism>
<sequence>QVLDNGIDRIILFGPPGTGKTYCGLTHGDVEAGAFRLVCTEDMTNADVTGSFMLEKGDFKWVAGSALKAWDGNGTAGGRLVVDEIDKAGGDVFATLLAMLDTPDSASWENPQSGRVHKPKPGFTAVMTTNVEEMRELPPALADRFPVRIRIDQPHPDALETISRDLRPVAVKMADAGDRRISLRMFMAFDSLRKGLGQERAAEIVFGNRAESIMDALAVDSVD</sequence>
<dbReference type="InterPro" id="IPR027417">
    <property type="entry name" value="P-loop_NTPase"/>
</dbReference>
<dbReference type="CDD" id="cd00009">
    <property type="entry name" value="AAA"/>
    <property type="match status" value="1"/>
</dbReference>
<dbReference type="PANTHER" id="PTHR42759">
    <property type="entry name" value="MOXR FAMILY PROTEIN"/>
    <property type="match status" value="1"/>
</dbReference>
<dbReference type="InterPro" id="IPR003593">
    <property type="entry name" value="AAA+_ATPase"/>
</dbReference>
<protein>
    <recommendedName>
        <fullName evidence="1">AAA+ ATPase domain-containing protein</fullName>
    </recommendedName>
</protein>
<dbReference type="Gene3D" id="3.40.50.300">
    <property type="entry name" value="P-loop containing nucleotide triphosphate hydrolases"/>
    <property type="match status" value="1"/>
</dbReference>
<dbReference type="GO" id="GO:0016887">
    <property type="term" value="F:ATP hydrolysis activity"/>
    <property type="evidence" value="ECO:0007669"/>
    <property type="project" value="InterPro"/>
</dbReference>
<name>A0A382I2G3_9ZZZZ</name>
<gene>
    <name evidence="2" type="ORF">METZ01_LOCUS246343</name>
</gene>
<feature type="non-terminal residue" evidence="2">
    <location>
        <position position="1"/>
    </location>
</feature>
<dbReference type="InterPro" id="IPR050764">
    <property type="entry name" value="CbbQ/NirQ/NorQ/GpvN"/>
</dbReference>
<dbReference type="PANTHER" id="PTHR42759:SF1">
    <property type="entry name" value="MAGNESIUM-CHELATASE SUBUNIT CHLD"/>
    <property type="match status" value="1"/>
</dbReference>
<proteinExistence type="predicted"/>
<evidence type="ECO:0000259" key="1">
    <source>
        <dbReference type="SMART" id="SM00382"/>
    </source>
</evidence>
<dbReference type="AlphaFoldDB" id="A0A382I2G3"/>
<dbReference type="SUPFAM" id="SSF52540">
    <property type="entry name" value="P-loop containing nucleoside triphosphate hydrolases"/>
    <property type="match status" value="1"/>
</dbReference>
<evidence type="ECO:0000313" key="2">
    <source>
        <dbReference type="EMBL" id="SVB93489.1"/>
    </source>
</evidence>
<dbReference type="Pfam" id="PF07728">
    <property type="entry name" value="AAA_5"/>
    <property type="match status" value="1"/>
</dbReference>
<dbReference type="SMART" id="SM00382">
    <property type="entry name" value="AAA"/>
    <property type="match status" value="1"/>
</dbReference>
<accession>A0A382I2G3</accession>
<dbReference type="InterPro" id="IPR011704">
    <property type="entry name" value="ATPase_dyneun-rel_AAA"/>
</dbReference>
<dbReference type="EMBL" id="UINC01064635">
    <property type="protein sequence ID" value="SVB93489.1"/>
    <property type="molecule type" value="Genomic_DNA"/>
</dbReference>
<feature type="domain" description="AAA+ ATPase" evidence="1">
    <location>
        <begin position="6"/>
        <end position="155"/>
    </location>
</feature>